<dbReference type="AlphaFoldDB" id="A0A9P7J6A3"/>
<dbReference type="InterPro" id="IPR046521">
    <property type="entry name" value="DUF6698"/>
</dbReference>
<feature type="compositionally biased region" description="Polar residues" evidence="1">
    <location>
        <begin position="163"/>
        <end position="172"/>
    </location>
</feature>
<gene>
    <name evidence="2" type="ORF">BJ212DRAFT_880962</name>
</gene>
<dbReference type="GeneID" id="64638282"/>
<accession>A0A9P7J6A3</accession>
<keyword evidence="3" id="KW-1185">Reference proteome</keyword>
<sequence length="218" mass="24234">MSKVDAEHIVYAAVQARFGISSLDKWNDKDGYFHYSDFYTRITCLIHNRNFDGEWVDSLLAHYNEILFGNENGAKPSHSENIDCSDDDDMIAMERQLAARASRASRSTDPAPTQSSVPQQKPRQDPLPPPPQRPTPDSPIALAPVNSRNDAQRAVSPLPPSSPQESVSNTPVISRKRKIVSAPVDDLFNDDSPLTEEEEPEVIQPARRGRKGWEGSQG</sequence>
<name>A0A9P7J6A3_9AGAM</name>
<feature type="compositionally biased region" description="Polar residues" evidence="1">
    <location>
        <begin position="108"/>
        <end position="117"/>
    </location>
</feature>
<dbReference type="OrthoDB" id="3220614at2759"/>
<organism evidence="2 3">
    <name type="scientific">Suillus subaureus</name>
    <dbReference type="NCBI Taxonomy" id="48587"/>
    <lineage>
        <taxon>Eukaryota</taxon>
        <taxon>Fungi</taxon>
        <taxon>Dikarya</taxon>
        <taxon>Basidiomycota</taxon>
        <taxon>Agaricomycotina</taxon>
        <taxon>Agaricomycetes</taxon>
        <taxon>Agaricomycetidae</taxon>
        <taxon>Boletales</taxon>
        <taxon>Suillineae</taxon>
        <taxon>Suillaceae</taxon>
        <taxon>Suillus</taxon>
    </lineage>
</organism>
<protein>
    <submittedName>
        <fullName evidence="2">Uncharacterized protein</fullName>
    </submittedName>
</protein>
<feature type="region of interest" description="Disordered" evidence="1">
    <location>
        <begin position="98"/>
        <end position="218"/>
    </location>
</feature>
<reference evidence="2" key="1">
    <citation type="journal article" date="2020" name="New Phytol.">
        <title>Comparative genomics reveals dynamic genome evolution in host specialist ectomycorrhizal fungi.</title>
        <authorList>
            <person name="Lofgren L.A."/>
            <person name="Nguyen N.H."/>
            <person name="Vilgalys R."/>
            <person name="Ruytinx J."/>
            <person name="Liao H.L."/>
            <person name="Branco S."/>
            <person name="Kuo A."/>
            <person name="LaButti K."/>
            <person name="Lipzen A."/>
            <person name="Andreopoulos W."/>
            <person name="Pangilinan J."/>
            <person name="Riley R."/>
            <person name="Hundley H."/>
            <person name="Na H."/>
            <person name="Barry K."/>
            <person name="Grigoriev I.V."/>
            <person name="Stajich J.E."/>
            <person name="Kennedy P.G."/>
        </authorList>
    </citation>
    <scope>NUCLEOTIDE SEQUENCE</scope>
    <source>
        <strain evidence="2">MN1</strain>
    </source>
</reference>
<feature type="compositionally biased region" description="Low complexity" evidence="1">
    <location>
        <begin position="98"/>
        <end position="107"/>
    </location>
</feature>
<proteinExistence type="predicted"/>
<feature type="compositionally biased region" description="Acidic residues" evidence="1">
    <location>
        <begin position="187"/>
        <end position="201"/>
    </location>
</feature>
<feature type="compositionally biased region" description="Pro residues" evidence="1">
    <location>
        <begin position="125"/>
        <end position="137"/>
    </location>
</feature>
<evidence type="ECO:0000313" key="2">
    <source>
        <dbReference type="EMBL" id="KAG1805228.1"/>
    </source>
</evidence>
<evidence type="ECO:0000256" key="1">
    <source>
        <dbReference type="SAM" id="MobiDB-lite"/>
    </source>
</evidence>
<dbReference type="RefSeq" id="XP_041187150.1">
    <property type="nucleotide sequence ID" value="XM_041344266.1"/>
</dbReference>
<dbReference type="Pfam" id="PF20414">
    <property type="entry name" value="DUF6698"/>
    <property type="match status" value="1"/>
</dbReference>
<dbReference type="EMBL" id="JABBWG010000055">
    <property type="protein sequence ID" value="KAG1805228.1"/>
    <property type="molecule type" value="Genomic_DNA"/>
</dbReference>
<dbReference type="Proteomes" id="UP000807769">
    <property type="component" value="Unassembled WGS sequence"/>
</dbReference>
<comment type="caution">
    <text evidence="2">The sequence shown here is derived from an EMBL/GenBank/DDBJ whole genome shotgun (WGS) entry which is preliminary data.</text>
</comment>
<evidence type="ECO:0000313" key="3">
    <source>
        <dbReference type="Proteomes" id="UP000807769"/>
    </source>
</evidence>